<protein>
    <submittedName>
        <fullName evidence="10">Subtilase family protein</fullName>
    </submittedName>
</protein>
<gene>
    <name evidence="10" type="ORF">SAMN04489859_100829</name>
</gene>
<comment type="similarity">
    <text evidence="1 5 6">Belongs to the peptidase S8 family.</text>
</comment>
<dbReference type="InterPro" id="IPR015500">
    <property type="entry name" value="Peptidase_S8_subtilisin-rel"/>
</dbReference>
<keyword evidence="8" id="KW-0732">Signal</keyword>
<dbReference type="RefSeq" id="WP_090611234.1">
    <property type="nucleotide sequence ID" value="NZ_CP067124.1"/>
</dbReference>
<dbReference type="PANTHER" id="PTHR43806">
    <property type="entry name" value="PEPTIDASE S8"/>
    <property type="match status" value="1"/>
</dbReference>
<evidence type="ECO:0000313" key="11">
    <source>
        <dbReference type="Proteomes" id="UP000199054"/>
    </source>
</evidence>
<dbReference type="InterPro" id="IPR036852">
    <property type="entry name" value="Peptidase_S8/S53_dom_sf"/>
</dbReference>
<feature type="active site" description="Charge relay system" evidence="5">
    <location>
        <position position="233"/>
    </location>
</feature>
<dbReference type="CDD" id="cd05561">
    <property type="entry name" value="Peptidases_S8_4"/>
    <property type="match status" value="1"/>
</dbReference>
<evidence type="ECO:0000256" key="7">
    <source>
        <dbReference type="SAM" id="MobiDB-lite"/>
    </source>
</evidence>
<dbReference type="PROSITE" id="PS00136">
    <property type="entry name" value="SUBTILASE_ASP"/>
    <property type="match status" value="1"/>
</dbReference>
<name>A0A1H8GZ11_9RHOB</name>
<evidence type="ECO:0000256" key="2">
    <source>
        <dbReference type="ARBA" id="ARBA00022670"/>
    </source>
</evidence>
<evidence type="ECO:0000256" key="8">
    <source>
        <dbReference type="SAM" id="SignalP"/>
    </source>
</evidence>
<feature type="chain" id="PRO_5011434494" evidence="8">
    <location>
        <begin position="17"/>
        <end position="448"/>
    </location>
</feature>
<dbReference type="PANTHER" id="PTHR43806:SF11">
    <property type="entry name" value="CEREVISIN-RELATED"/>
    <property type="match status" value="1"/>
</dbReference>
<dbReference type="InterPro" id="IPR000209">
    <property type="entry name" value="Peptidase_S8/S53_dom"/>
</dbReference>
<feature type="active site" description="Charge relay system" evidence="5">
    <location>
        <position position="389"/>
    </location>
</feature>
<accession>A0A1H8GZ11</accession>
<feature type="compositionally biased region" description="Acidic residues" evidence="7">
    <location>
        <begin position="39"/>
        <end position="50"/>
    </location>
</feature>
<evidence type="ECO:0000256" key="6">
    <source>
        <dbReference type="RuleBase" id="RU003355"/>
    </source>
</evidence>
<dbReference type="GO" id="GO:0004252">
    <property type="term" value="F:serine-type endopeptidase activity"/>
    <property type="evidence" value="ECO:0007669"/>
    <property type="project" value="UniProtKB-UniRule"/>
</dbReference>
<feature type="region of interest" description="Disordered" evidence="7">
    <location>
        <begin position="24"/>
        <end position="52"/>
    </location>
</feature>
<keyword evidence="11" id="KW-1185">Reference proteome</keyword>
<dbReference type="Gene3D" id="3.40.50.200">
    <property type="entry name" value="Peptidase S8/S53 domain"/>
    <property type="match status" value="1"/>
</dbReference>
<feature type="signal peptide" evidence="8">
    <location>
        <begin position="1"/>
        <end position="16"/>
    </location>
</feature>
<evidence type="ECO:0000256" key="4">
    <source>
        <dbReference type="ARBA" id="ARBA00022825"/>
    </source>
</evidence>
<dbReference type="STRING" id="34002.SAMN04489859_100829"/>
<feature type="domain" description="Peptidase S8/S53" evidence="9">
    <location>
        <begin position="197"/>
        <end position="437"/>
    </location>
</feature>
<dbReference type="SUPFAM" id="SSF52743">
    <property type="entry name" value="Subtilisin-like"/>
    <property type="match status" value="1"/>
</dbReference>
<evidence type="ECO:0000256" key="5">
    <source>
        <dbReference type="PROSITE-ProRule" id="PRU01240"/>
    </source>
</evidence>
<dbReference type="AlphaFoldDB" id="A0A1H8GZ11"/>
<organism evidence="10 11">
    <name type="scientific">Paracoccus alcaliphilus</name>
    <dbReference type="NCBI Taxonomy" id="34002"/>
    <lineage>
        <taxon>Bacteria</taxon>
        <taxon>Pseudomonadati</taxon>
        <taxon>Pseudomonadota</taxon>
        <taxon>Alphaproteobacteria</taxon>
        <taxon>Rhodobacterales</taxon>
        <taxon>Paracoccaceae</taxon>
        <taxon>Paracoccus</taxon>
    </lineage>
</organism>
<dbReference type="GO" id="GO:0006508">
    <property type="term" value="P:proteolysis"/>
    <property type="evidence" value="ECO:0007669"/>
    <property type="project" value="UniProtKB-KW"/>
</dbReference>
<evidence type="ECO:0000256" key="1">
    <source>
        <dbReference type="ARBA" id="ARBA00011073"/>
    </source>
</evidence>
<feature type="active site" description="Charge relay system" evidence="5">
    <location>
        <position position="202"/>
    </location>
</feature>
<evidence type="ECO:0000256" key="3">
    <source>
        <dbReference type="ARBA" id="ARBA00022801"/>
    </source>
</evidence>
<reference evidence="10 11" key="1">
    <citation type="submission" date="2016-10" db="EMBL/GenBank/DDBJ databases">
        <authorList>
            <person name="de Groot N.N."/>
        </authorList>
    </citation>
    <scope>NUCLEOTIDE SEQUENCE [LARGE SCALE GENOMIC DNA]</scope>
    <source>
        <strain evidence="10 11">DSM 8512</strain>
    </source>
</reference>
<dbReference type="Pfam" id="PF00082">
    <property type="entry name" value="Peptidase_S8"/>
    <property type="match status" value="1"/>
</dbReference>
<dbReference type="InterPro" id="IPR023828">
    <property type="entry name" value="Peptidase_S8_Ser-AS"/>
</dbReference>
<keyword evidence="3 5" id="KW-0378">Hydrolase</keyword>
<proteinExistence type="inferred from homology"/>
<dbReference type="OrthoDB" id="5405281at2"/>
<sequence length="448" mass="46868">MSTTHRLCLMALLAGATILTGLPDPFPGPGGWQQAAWAGDDDDDDDDDDDGPRLRLRIPQVQRRAAPARAPAPVPPPPANAPELVVTDLGESDLQLLLDEGFGVIETLPLGSISSTLHRLSAPSGQSLDAARDRVRQLPSGGNADLNHYYRTDQSVTTAAAPPGGAVECTHANCASYRLVGWPDQDQRRQSCPIGQPIGVVDTGVNTEHELLEGARIELTHLGTEDNPSAKIHGTAVLSLLAGTPGSRVSGLVPEAELVVADIFSLAGQDERADLSALLRGLDAMDQRDIRVVNLSLTGPANTVLENAVSRLVQDRGMVLIAAAGNDGPAAPTAYPAGYDGVIAVTAVDGRGRIYRDAQRGAHIDIAAPGVGLLLATSISGARTKTGTSFATPYVTAAAAMLLSRDPELTAQDIARRLSEATRDLGAEGRDEVYGHGLLMADELCREG</sequence>
<evidence type="ECO:0000259" key="9">
    <source>
        <dbReference type="Pfam" id="PF00082"/>
    </source>
</evidence>
<dbReference type="PROSITE" id="PS00138">
    <property type="entry name" value="SUBTILASE_SER"/>
    <property type="match status" value="1"/>
</dbReference>
<dbReference type="EMBL" id="FODE01000008">
    <property type="protein sequence ID" value="SEN49216.1"/>
    <property type="molecule type" value="Genomic_DNA"/>
</dbReference>
<dbReference type="Proteomes" id="UP000199054">
    <property type="component" value="Unassembled WGS sequence"/>
</dbReference>
<dbReference type="InterPro" id="IPR050131">
    <property type="entry name" value="Peptidase_S8_subtilisin-like"/>
</dbReference>
<keyword evidence="4 5" id="KW-0720">Serine protease</keyword>
<evidence type="ECO:0000313" key="10">
    <source>
        <dbReference type="EMBL" id="SEN49216.1"/>
    </source>
</evidence>
<keyword evidence="2 5" id="KW-0645">Protease</keyword>
<dbReference type="PROSITE" id="PS51892">
    <property type="entry name" value="SUBTILASE"/>
    <property type="match status" value="1"/>
</dbReference>
<dbReference type="PRINTS" id="PR00723">
    <property type="entry name" value="SUBTILISIN"/>
</dbReference>
<dbReference type="InterPro" id="IPR023827">
    <property type="entry name" value="Peptidase_S8_Asp-AS"/>
</dbReference>